<dbReference type="Proteomes" id="UP000008063">
    <property type="component" value="Unassembled WGS sequence"/>
</dbReference>
<dbReference type="HOGENOM" id="CLU_121089_0_0_1"/>
<proteinExistence type="predicted"/>
<dbReference type="InParanoid" id="F8PLS9"/>
<dbReference type="STRING" id="936435.F8PLS9"/>
<name>F8PLS9_SERL3</name>
<keyword evidence="3" id="KW-1185">Reference proteome</keyword>
<sequence length="194" mass="22205">MYTQVMQHIWDVIKNILVPAWVNSVPRNFGKAAAGSLKADKWHTIITIYLLIALVTSILQQFPTNHKFGVLESTLLHTFNRASKLKLWVVQTNCPPAIKEAKRLLDKWYRSPGTRVNGQEFQTLGSELGLENHKTAGMPMPLDLRHLLQVLFYPGGDRRQAPVPVDPTWVFCYYAQWEMNSDLMIVLSLSLLLY</sequence>
<protein>
    <submittedName>
        <fullName evidence="2">Uncharacterized protein</fullName>
    </submittedName>
</protein>
<keyword evidence="1" id="KW-0812">Transmembrane</keyword>
<organism evidence="3">
    <name type="scientific">Serpula lacrymans var. lacrymans (strain S7.3)</name>
    <name type="common">Dry rot fungus</name>
    <dbReference type="NCBI Taxonomy" id="936435"/>
    <lineage>
        <taxon>Eukaryota</taxon>
        <taxon>Fungi</taxon>
        <taxon>Dikarya</taxon>
        <taxon>Basidiomycota</taxon>
        <taxon>Agaricomycotina</taxon>
        <taxon>Agaricomycetes</taxon>
        <taxon>Agaricomycetidae</taxon>
        <taxon>Boletales</taxon>
        <taxon>Coniophorineae</taxon>
        <taxon>Serpulaceae</taxon>
        <taxon>Serpula</taxon>
    </lineage>
</organism>
<keyword evidence="1" id="KW-0472">Membrane</keyword>
<dbReference type="EMBL" id="GL945476">
    <property type="protein sequence ID" value="EGO02561.1"/>
    <property type="molecule type" value="Genomic_DNA"/>
</dbReference>
<evidence type="ECO:0000256" key="1">
    <source>
        <dbReference type="SAM" id="Phobius"/>
    </source>
</evidence>
<feature type="transmembrane region" description="Helical" evidence="1">
    <location>
        <begin position="42"/>
        <end position="59"/>
    </location>
</feature>
<keyword evidence="1" id="KW-1133">Transmembrane helix</keyword>
<reference evidence="3" key="1">
    <citation type="journal article" date="2011" name="Science">
        <title>The plant cell wall-decomposing machinery underlies the functional diversity of forest fungi.</title>
        <authorList>
            <person name="Eastwood D.C."/>
            <person name="Floudas D."/>
            <person name="Binder M."/>
            <person name="Majcherczyk A."/>
            <person name="Schneider P."/>
            <person name="Aerts A."/>
            <person name="Asiegbu F.O."/>
            <person name="Baker S.E."/>
            <person name="Barry K."/>
            <person name="Bendiksby M."/>
            <person name="Blumentritt M."/>
            <person name="Coutinho P.M."/>
            <person name="Cullen D."/>
            <person name="de Vries R.P."/>
            <person name="Gathman A."/>
            <person name="Goodell B."/>
            <person name="Henrissat B."/>
            <person name="Ihrmark K."/>
            <person name="Kauserud H."/>
            <person name="Kohler A."/>
            <person name="LaButti K."/>
            <person name="Lapidus A."/>
            <person name="Lavin J.L."/>
            <person name="Lee Y.-H."/>
            <person name="Lindquist E."/>
            <person name="Lilly W."/>
            <person name="Lucas S."/>
            <person name="Morin E."/>
            <person name="Murat C."/>
            <person name="Oguiza J.A."/>
            <person name="Park J."/>
            <person name="Pisabarro A.G."/>
            <person name="Riley R."/>
            <person name="Rosling A."/>
            <person name="Salamov A."/>
            <person name="Schmidt O."/>
            <person name="Schmutz J."/>
            <person name="Skrede I."/>
            <person name="Stenlid J."/>
            <person name="Wiebenga A."/>
            <person name="Xie X."/>
            <person name="Kuees U."/>
            <person name="Hibbett D.S."/>
            <person name="Hoffmeister D."/>
            <person name="Hoegberg N."/>
            <person name="Martin F."/>
            <person name="Grigoriev I.V."/>
            <person name="Watkinson S.C."/>
        </authorList>
    </citation>
    <scope>NUCLEOTIDE SEQUENCE [LARGE SCALE GENOMIC DNA]</scope>
    <source>
        <strain evidence="3">strain S7.3</strain>
    </source>
</reference>
<evidence type="ECO:0000313" key="2">
    <source>
        <dbReference type="EMBL" id="EGO02561.1"/>
    </source>
</evidence>
<gene>
    <name evidence="2" type="ORF">SERLA73DRAFT_150258</name>
</gene>
<dbReference type="OMA" id="KWHTIIT"/>
<dbReference type="AlphaFoldDB" id="F8PLS9"/>
<accession>F8PLS9</accession>
<dbReference type="OrthoDB" id="3247418at2759"/>
<evidence type="ECO:0000313" key="3">
    <source>
        <dbReference type="Proteomes" id="UP000008063"/>
    </source>
</evidence>